<dbReference type="AlphaFoldDB" id="A0A9N9EK37"/>
<evidence type="ECO:0000313" key="3">
    <source>
        <dbReference type="Proteomes" id="UP000789375"/>
    </source>
</evidence>
<keyword evidence="3" id="KW-1185">Reference proteome</keyword>
<comment type="caution">
    <text evidence="2">The sequence shown here is derived from an EMBL/GenBank/DDBJ whole genome shotgun (WGS) entry which is preliminary data.</text>
</comment>
<feature type="region of interest" description="Disordered" evidence="1">
    <location>
        <begin position="225"/>
        <end position="244"/>
    </location>
</feature>
<dbReference type="EMBL" id="CAJVPP010006373">
    <property type="protein sequence ID" value="CAG8677472.1"/>
    <property type="molecule type" value="Genomic_DNA"/>
</dbReference>
<gene>
    <name evidence="2" type="ORF">FMOSSE_LOCUS12717</name>
</gene>
<accession>A0A9N9EK37</accession>
<feature type="region of interest" description="Disordered" evidence="1">
    <location>
        <begin position="85"/>
        <end position="118"/>
    </location>
</feature>
<protein>
    <submittedName>
        <fullName evidence="2">8289_t:CDS:1</fullName>
    </submittedName>
</protein>
<proteinExistence type="predicted"/>
<reference evidence="2" key="1">
    <citation type="submission" date="2021-06" db="EMBL/GenBank/DDBJ databases">
        <authorList>
            <person name="Kallberg Y."/>
            <person name="Tangrot J."/>
            <person name="Rosling A."/>
        </authorList>
    </citation>
    <scope>NUCLEOTIDE SEQUENCE</scope>
    <source>
        <strain evidence="2">87-6 pot B 2015</strain>
    </source>
</reference>
<evidence type="ECO:0000313" key="2">
    <source>
        <dbReference type="EMBL" id="CAG8677472.1"/>
    </source>
</evidence>
<sequence>MVSFKTTSLSERDLNIKLTLIFTKIGQLENAQEGIQELHELLLEHPECDVKVDAFLASAGNFFQKYLRKALAEITTREMKACGMLPKDIPPSNEKKSDFNSNSINKKPHKFPSTSNRCTHSSVSFNNNNTKLSNNVVNPSSTSDSSKIVTSTLTTSKSFLEKVNRETFDQTRSRIHAIFQYEKYKTGQKRSSLPNIHLQSDSDRLEFAKSILQSRPRYRRSTWDAASSLSLSQKRFSSPFKRRS</sequence>
<organism evidence="2 3">
    <name type="scientific">Funneliformis mosseae</name>
    <name type="common">Endomycorrhizal fungus</name>
    <name type="synonym">Glomus mosseae</name>
    <dbReference type="NCBI Taxonomy" id="27381"/>
    <lineage>
        <taxon>Eukaryota</taxon>
        <taxon>Fungi</taxon>
        <taxon>Fungi incertae sedis</taxon>
        <taxon>Mucoromycota</taxon>
        <taxon>Glomeromycotina</taxon>
        <taxon>Glomeromycetes</taxon>
        <taxon>Glomerales</taxon>
        <taxon>Glomeraceae</taxon>
        <taxon>Funneliformis</taxon>
    </lineage>
</organism>
<dbReference type="Proteomes" id="UP000789375">
    <property type="component" value="Unassembled WGS sequence"/>
</dbReference>
<name>A0A9N9EK37_FUNMO</name>
<evidence type="ECO:0000256" key="1">
    <source>
        <dbReference type="SAM" id="MobiDB-lite"/>
    </source>
</evidence>